<reference evidence="2" key="1">
    <citation type="submission" date="2019-11" db="EMBL/GenBank/DDBJ databases">
        <title>Genome sequence of Heliorestis convoluta strain HH, an alkaliphilic and minimalistic phototrophic bacterium from a soda lake in Egypt.</title>
        <authorList>
            <person name="Dewey E.D."/>
            <person name="Stokes L.M."/>
            <person name="Burchell B.M."/>
            <person name="Shaffer K.N."/>
            <person name="Huntington A.M."/>
            <person name="Baker J.M."/>
            <person name="Nadendla S."/>
            <person name="Giglio M.G."/>
            <person name="Touchman J.W."/>
            <person name="Blankenship R.E."/>
            <person name="Madigan M.T."/>
            <person name="Sattley W.M."/>
        </authorList>
    </citation>
    <scope>NUCLEOTIDE SEQUENCE [LARGE SCALE GENOMIC DNA]</scope>
    <source>
        <strain evidence="2">HH</strain>
    </source>
</reference>
<accession>A0A5Q2MZ39</accession>
<name>A0A5Q2MZ39_9FIRM</name>
<protein>
    <submittedName>
        <fullName evidence="1">Uncharacterized protein</fullName>
    </submittedName>
</protein>
<organism evidence="1 2">
    <name type="scientific">Heliorestis convoluta</name>
    <dbReference type="NCBI Taxonomy" id="356322"/>
    <lineage>
        <taxon>Bacteria</taxon>
        <taxon>Bacillati</taxon>
        <taxon>Bacillota</taxon>
        <taxon>Clostridia</taxon>
        <taxon>Eubacteriales</taxon>
        <taxon>Heliobacteriaceae</taxon>
        <taxon>Heliorestis</taxon>
    </lineage>
</organism>
<dbReference type="RefSeq" id="WP_162007904.1">
    <property type="nucleotide sequence ID" value="NZ_CP045875.1"/>
</dbReference>
<dbReference type="EMBL" id="CP045875">
    <property type="protein sequence ID" value="QGG47281.1"/>
    <property type="molecule type" value="Genomic_DNA"/>
</dbReference>
<keyword evidence="2" id="KW-1185">Reference proteome</keyword>
<gene>
    <name evidence="1" type="ORF">FTV88_1134</name>
</gene>
<dbReference type="Proteomes" id="UP000366051">
    <property type="component" value="Chromosome"/>
</dbReference>
<dbReference type="KEGG" id="hcv:FTV88_1134"/>
<evidence type="ECO:0000313" key="1">
    <source>
        <dbReference type="EMBL" id="QGG47281.1"/>
    </source>
</evidence>
<sequence length="519" mass="59791">MGELAEFVGSGTSGALGAGGSSFFIDTQVFEVYQRQGWKKVFWGELLLDVGFLELTEDWYYFLCYKPVQSSDVLLPVTLTVRSLSEALWLGHYAYEEWDVLNPGWRHREELVREETERALPRRSLFVDGVDFGAFLSMVYVYEPLYWGVRKERYDLVPDPIYVDQGDRKVFTFYFPHAVGVEVEQWGLLGEAGMFWWDDVGQNQLRFMANLDRVRPWTREGVQAMTPISFEPATPRGFWVAPDDPVGKRVLMEGEERFARNVAFLALDAALKRQHEEGIWPLMPRSDWLYDQYGMDVSFYDSRFNRDMALFLLQGYRRFGAEPFLDGALRYADFFCNHALRYHEITERGGFLVYDYLDLRSGSGREAAVGALLDASSGSSGAIQDPAEAPCASDSLRERPALRALSHVSLNHLLSEMNFLYEVYEVRPKALYLEVAEKIRLAVLDRAGAWIRDEGEGDLCYAWLPDGSYGLLDYALLTLSDMRYSQAIFERREGIVDEEFQVLIERQEVFLRERGLLYE</sequence>
<evidence type="ECO:0000313" key="2">
    <source>
        <dbReference type="Proteomes" id="UP000366051"/>
    </source>
</evidence>
<dbReference type="AlphaFoldDB" id="A0A5Q2MZ39"/>
<proteinExistence type="predicted"/>